<dbReference type="EMBL" id="FZNR01000012">
    <property type="protein sequence ID" value="SNS23860.1"/>
    <property type="molecule type" value="Genomic_DNA"/>
</dbReference>
<reference evidence="1 2" key="1">
    <citation type="submission" date="2017-06" db="EMBL/GenBank/DDBJ databases">
        <authorList>
            <person name="Kim H.J."/>
            <person name="Triplett B.A."/>
        </authorList>
    </citation>
    <scope>NUCLEOTIDE SEQUENCE [LARGE SCALE GENOMIC DNA]</scope>
    <source>
        <strain evidence="1 2">DSM 43151</strain>
    </source>
</reference>
<protein>
    <submittedName>
        <fullName evidence="1">Uncharacterized protein</fullName>
    </submittedName>
</protein>
<dbReference type="OrthoDB" id="3532697at2"/>
<evidence type="ECO:0000313" key="1">
    <source>
        <dbReference type="EMBL" id="SNS23860.1"/>
    </source>
</evidence>
<dbReference type="AlphaFoldDB" id="A0A239CUS1"/>
<dbReference type="Proteomes" id="UP000198415">
    <property type="component" value="Unassembled WGS sequence"/>
</dbReference>
<proteinExistence type="predicted"/>
<organism evidence="1 2">
    <name type="scientific">Actinoplanes regularis</name>
    <dbReference type="NCBI Taxonomy" id="52697"/>
    <lineage>
        <taxon>Bacteria</taxon>
        <taxon>Bacillati</taxon>
        <taxon>Actinomycetota</taxon>
        <taxon>Actinomycetes</taxon>
        <taxon>Micromonosporales</taxon>
        <taxon>Micromonosporaceae</taxon>
        <taxon>Actinoplanes</taxon>
    </lineage>
</organism>
<keyword evidence="2" id="KW-1185">Reference proteome</keyword>
<accession>A0A239CUS1</accession>
<evidence type="ECO:0000313" key="2">
    <source>
        <dbReference type="Proteomes" id="UP000198415"/>
    </source>
</evidence>
<sequence length="222" mass="24831">MSGSDVAFHCSDALLGDERLSVGERVRRVFGLFDLTDDYSLNEELFTFLVRANDPAVARAVWAGYRSRLETQEISPQLRLALVVAWFEDVRTVETAFNELLGDDVRRLRDEGRLIELAAGPSHWRTAHVLEASGPVPWSCKRDVYAAVATLPELAPALFQALLRCYHNIYGALEPVEALTLLDRLDLPSDLEHLAPLRVVLSAGARNHYRSPELWEAALGDH</sequence>
<dbReference type="RefSeq" id="WP_143232609.1">
    <property type="nucleotide sequence ID" value="NZ_BOMU01000064.1"/>
</dbReference>
<name>A0A239CUS1_9ACTN</name>
<gene>
    <name evidence="1" type="ORF">SAMN06264365_112101</name>
</gene>